<reference evidence="1 2" key="1">
    <citation type="journal article" date="2022" name="G3 (Bethesda)">
        <title>Whole-genome sequence and methylome profiling of the almond [Prunus dulcis (Mill.) D.A. Webb] cultivar 'Nonpareil'.</title>
        <authorList>
            <person name="D'Amico-Willman K.M."/>
            <person name="Ouma W.Z."/>
            <person name="Meulia T."/>
            <person name="Sideli G.M."/>
            <person name="Gradziel T.M."/>
            <person name="Fresnedo-Ramirez J."/>
        </authorList>
    </citation>
    <scope>NUCLEOTIDE SEQUENCE [LARGE SCALE GENOMIC DNA]</scope>
    <source>
        <strain evidence="1">Clone GOH B32 T37-40</strain>
    </source>
</reference>
<keyword evidence="2" id="KW-1185">Reference proteome</keyword>
<comment type="caution">
    <text evidence="1">The sequence shown here is derived from an EMBL/GenBank/DDBJ whole genome shotgun (WGS) entry which is preliminary data.</text>
</comment>
<dbReference type="AlphaFoldDB" id="A0AAD4W9K1"/>
<proteinExistence type="predicted"/>
<dbReference type="Proteomes" id="UP001054821">
    <property type="component" value="Chromosome 3"/>
</dbReference>
<protein>
    <recommendedName>
        <fullName evidence="3">No apical meristem-associated C-terminal domain-containing protein</fullName>
    </recommendedName>
</protein>
<evidence type="ECO:0000313" key="1">
    <source>
        <dbReference type="EMBL" id="KAI5338397.1"/>
    </source>
</evidence>
<dbReference type="PANTHER" id="PTHR45023">
    <property type="match status" value="1"/>
</dbReference>
<organism evidence="1 2">
    <name type="scientific">Prunus dulcis</name>
    <name type="common">Almond</name>
    <name type="synonym">Amygdalus dulcis</name>
    <dbReference type="NCBI Taxonomy" id="3755"/>
    <lineage>
        <taxon>Eukaryota</taxon>
        <taxon>Viridiplantae</taxon>
        <taxon>Streptophyta</taxon>
        <taxon>Embryophyta</taxon>
        <taxon>Tracheophyta</taxon>
        <taxon>Spermatophyta</taxon>
        <taxon>Magnoliopsida</taxon>
        <taxon>eudicotyledons</taxon>
        <taxon>Gunneridae</taxon>
        <taxon>Pentapetalae</taxon>
        <taxon>rosids</taxon>
        <taxon>fabids</taxon>
        <taxon>Rosales</taxon>
        <taxon>Rosaceae</taxon>
        <taxon>Amygdaloideae</taxon>
        <taxon>Amygdaleae</taxon>
        <taxon>Prunus</taxon>
    </lineage>
</organism>
<accession>A0AAD4W9K1</accession>
<sequence>MASSVEARGAWTTQEDITLCQSWVNVSHCPVAGNEMKFSHMWSKIQGEFCQRSGSIRTEMALSSRWKILNRELGKWRNALTKARENIRSGQNLSDEIIQAQAWFDAMGQDKKSLLHHECWEVVKDCSRFKITSTGPLVLLNETSLHDSPTTDLPLDSPMETESLLPRALRTIGRKAAKAKRGSTSNNECAQFFEQIAKNTALRIERDFFLG</sequence>
<evidence type="ECO:0000313" key="2">
    <source>
        <dbReference type="Proteomes" id="UP001054821"/>
    </source>
</evidence>
<name>A0AAD4W9K1_PRUDU</name>
<dbReference type="PANTHER" id="PTHR45023:SF4">
    <property type="entry name" value="GLYCINE-RICH PROTEIN-RELATED"/>
    <property type="match status" value="1"/>
</dbReference>
<evidence type="ECO:0008006" key="3">
    <source>
        <dbReference type="Google" id="ProtNLM"/>
    </source>
</evidence>
<dbReference type="EMBL" id="JAJFAZ020000003">
    <property type="protein sequence ID" value="KAI5338397.1"/>
    <property type="molecule type" value="Genomic_DNA"/>
</dbReference>
<gene>
    <name evidence="1" type="ORF">L3X38_017668</name>
</gene>